<name>A0A914YVZ3_9BILA</name>
<evidence type="ECO:0000256" key="4">
    <source>
        <dbReference type="ARBA" id="ARBA00022840"/>
    </source>
</evidence>
<dbReference type="GO" id="GO:0016787">
    <property type="term" value="F:hydrolase activity"/>
    <property type="evidence" value="ECO:0007669"/>
    <property type="project" value="UniProtKB-KW"/>
</dbReference>
<dbReference type="Pfam" id="PF13087">
    <property type="entry name" value="AAA_12"/>
    <property type="match status" value="1"/>
</dbReference>
<dbReference type="InterPro" id="IPR050534">
    <property type="entry name" value="Coronavir_polyprotein_1ab"/>
</dbReference>
<dbReference type="PANTHER" id="PTHR43788">
    <property type="entry name" value="DNA2/NAM7 HELICASE FAMILY MEMBER"/>
    <property type="match status" value="1"/>
</dbReference>
<dbReference type="AlphaFoldDB" id="A0A914YVZ3"/>
<dbReference type="GO" id="GO:0043139">
    <property type="term" value="F:5'-3' DNA helicase activity"/>
    <property type="evidence" value="ECO:0007669"/>
    <property type="project" value="TreeGrafter"/>
</dbReference>
<dbReference type="Proteomes" id="UP000887577">
    <property type="component" value="Unplaced"/>
</dbReference>
<evidence type="ECO:0000259" key="6">
    <source>
        <dbReference type="Pfam" id="PF13087"/>
    </source>
</evidence>
<protein>
    <submittedName>
        <fullName evidence="8">DNA2/NAM7 helicase-like C-terminal domain-containing protein</fullName>
    </submittedName>
</protein>
<reference evidence="8" key="1">
    <citation type="submission" date="2022-11" db="UniProtKB">
        <authorList>
            <consortium name="WormBaseParasite"/>
        </authorList>
    </citation>
    <scope>IDENTIFICATION</scope>
</reference>
<dbReference type="SUPFAM" id="SSF52540">
    <property type="entry name" value="P-loop containing nucleoside triphosphate hydrolases"/>
    <property type="match status" value="1"/>
</dbReference>
<dbReference type="GO" id="GO:0005524">
    <property type="term" value="F:ATP binding"/>
    <property type="evidence" value="ECO:0007669"/>
    <property type="project" value="UniProtKB-KW"/>
</dbReference>
<feature type="compositionally biased region" description="Acidic residues" evidence="5">
    <location>
        <begin position="614"/>
        <end position="642"/>
    </location>
</feature>
<evidence type="ECO:0000256" key="2">
    <source>
        <dbReference type="ARBA" id="ARBA00022801"/>
    </source>
</evidence>
<evidence type="ECO:0000256" key="5">
    <source>
        <dbReference type="SAM" id="MobiDB-lite"/>
    </source>
</evidence>
<dbReference type="WBParaSite" id="PSU_v2.g2253.t1">
    <property type="protein sequence ID" value="PSU_v2.g2253.t1"/>
    <property type="gene ID" value="PSU_v2.g2253"/>
</dbReference>
<dbReference type="Gene3D" id="3.40.50.300">
    <property type="entry name" value="P-loop containing nucleotide triphosphate hydrolases"/>
    <property type="match status" value="2"/>
</dbReference>
<feature type="region of interest" description="Disordered" evidence="5">
    <location>
        <begin position="607"/>
        <end position="651"/>
    </location>
</feature>
<accession>A0A914YVZ3</accession>
<keyword evidence="2" id="KW-0378">Hydrolase</keyword>
<keyword evidence="1" id="KW-0547">Nucleotide-binding</keyword>
<feature type="domain" description="DNA2/NAM7 helicase-like C-terminal" evidence="6">
    <location>
        <begin position="763"/>
        <end position="981"/>
    </location>
</feature>
<feature type="compositionally biased region" description="Acidic residues" evidence="5">
    <location>
        <begin position="1057"/>
        <end position="1067"/>
    </location>
</feature>
<dbReference type="InterPro" id="IPR041679">
    <property type="entry name" value="DNA2/NAM7-like_C"/>
</dbReference>
<evidence type="ECO:0000256" key="1">
    <source>
        <dbReference type="ARBA" id="ARBA00022741"/>
    </source>
</evidence>
<proteinExistence type="predicted"/>
<feature type="compositionally biased region" description="Basic residues" evidence="5">
    <location>
        <begin position="1072"/>
        <end position="1082"/>
    </location>
</feature>
<keyword evidence="7" id="KW-1185">Reference proteome</keyword>
<keyword evidence="4" id="KW-0067">ATP-binding</keyword>
<evidence type="ECO:0000313" key="7">
    <source>
        <dbReference type="Proteomes" id="UP000887577"/>
    </source>
</evidence>
<dbReference type="InterPro" id="IPR027417">
    <property type="entry name" value="P-loop_NTPase"/>
</dbReference>
<keyword evidence="3" id="KW-0347">Helicase</keyword>
<evidence type="ECO:0000313" key="8">
    <source>
        <dbReference type="WBParaSite" id="PSU_v2.g2253.t1"/>
    </source>
</evidence>
<feature type="region of interest" description="Disordered" evidence="5">
    <location>
        <begin position="1057"/>
        <end position="1101"/>
    </location>
</feature>
<sequence length="1101" mass="125893">MYDQQYLISSKKGHQNSTASNGTIYISSPVIVNTHPQILFHCEVPYRIVQKQVKPKCVIAVRACTSSFESKAPPVLAIKDNVTAAFDKNGTSFNELFNVGDEIFVTKYQSATSTVPRSTERIADYGENGSMFLQYHGTVLNAKRSSTLPKFREYGFITKVKTDDIAQVYMTDTKTLGEKLIDPRCVATFPPEFLKPGTRICLDYVILPSGTHLSARHDLVIVPQSLATFVPYQSITLETEMFLPIKMSIADTPTCDTLSQYFLSSVAFIESIYRDDMLEAVKASPLLWNLSKPKHAQIIYQSSMGIEMNGGFRRNYKNSLFRNGSIAILKRIDFVTGTESSPVYIRIMKASYEEHETRICFVVDATYLVRTWNLEDVEDLRNATYKIEPTDLLCHLRAFNAKLAADKHYILSRLKDSPTKHRILAAFLPIPNKYVEMNNYMKIIPSEAAEADIDRNIEIGELTCAQKTAIKASLNGEEIIVVNGGCKMGKTELMVYAIPGILQEIIEPNCYQKCLALVSSSPTLPLLVKKIERMKRYQEMIRDGGIRVLNLVNLDSTAKGSFSYIVDLMLHDSAFELNYDEKEILEKAKWSFQAKLIPQYHGNHHGPLMPDGIELNEDGNYDDDDDDELSSDDVEEDVEDEDNSNHSGSTFEEVELSDVVDDLITSTELIILQASINIIFNRYFPNFIIASNDTLISLLPSLGEHITNITVDEAGRSTALDIVTMVTECRKLEQLVLIGDKSQYPSHHRLPNNDVPKCFDNVMKRINLKASNVKNVFLNKTFNLNPELATIMRELFYPDRNISSLLQRKPLDSTVFGNPKIPILFAEMDGNDIRSYPTTRYNPQHTYVAMNAVRRVLEVDNTLKVTVLCYYEGQKLHVLNALRRYRMDQMVEVSSVEAYYGKTTDVAIVITTRNLDERKHPRRYNPVFKDGKLYLQRMPVPINEVEELGDDSCYYNFVFDEQRLLTAISRAEKATFIIGSAELLRENENWNKILNITMHESNFVKEPPQPAETVAIRKLTGKKRRRIEVSAEESPEDLYAKRRRIVIKPSNEPLQEEECEYYDDENAEQPPRKLRRMQRKERQKANRREAQQNYHRRQNQR</sequence>
<dbReference type="PANTHER" id="PTHR43788:SF16">
    <property type="entry name" value="HELICASE WITH ZINC FINGER 2"/>
    <property type="match status" value="1"/>
</dbReference>
<organism evidence="7 8">
    <name type="scientific">Panagrolaimus superbus</name>
    <dbReference type="NCBI Taxonomy" id="310955"/>
    <lineage>
        <taxon>Eukaryota</taxon>
        <taxon>Metazoa</taxon>
        <taxon>Ecdysozoa</taxon>
        <taxon>Nematoda</taxon>
        <taxon>Chromadorea</taxon>
        <taxon>Rhabditida</taxon>
        <taxon>Tylenchina</taxon>
        <taxon>Panagrolaimomorpha</taxon>
        <taxon>Panagrolaimoidea</taxon>
        <taxon>Panagrolaimidae</taxon>
        <taxon>Panagrolaimus</taxon>
    </lineage>
</organism>
<evidence type="ECO:0000256" key="3">
    <source>
        <dbReference type="ARBA" id="ARBA00022806"/>
    </source>
</evidence>